<keyword evidence="1" id="KW-0472">Membrane</keyword>
<keyword evidence="1" id="KW-1133">Transmembrane helix</keyword>
<sequence length="113" mass="12390">MLGVLFGICSSVSTALHAIVIKKSLDVVKGDTMELVYYNNLLSAIAFTPVILLAGEQKDVFALFFGSDPTALSDSKDRESKKMREIDASEVLEKGELINHDNLEGENNEKENV</sequence>
<organism evidence="2 3">
    <name type="scientific">Racocetra fulgida</name>
    <dbReference type="NCBI Taxonomy" id="60492"/>
    <lineage>
        <taxon>Eukaryota</taxon>
        <taxon>Fungi</taxon>
        <taxon>Fungi incertae sedis</taxon>
        <taxon>Mucoromycota</taxon>
        <taxon>Glomeromycotina</taxon>
        <taxon>Glomeromycetes</taxon>
        <taxon>Diversisporales</taxon>
        <taxon>Gigasporaceae</taxon>
        <taxon>Racocetra</taxon>
    </lineage>
</organism>
<evidence type="ECO:0000313" key="3">
    <source>
        <dbReference type="Proteomes" id="UP000789396"/>
    </source>
</evidence>
<proteinExistence type="predicted"/>
<keyword evidence="1" id="KW-0812">Transmembrane</keyword>
<evidence type="ECO:0000256" key="1">
    <source>
        <dbReference type="SAM" id="Phobius"/>
    </source>
</evidence>
<dbReference type="AlphaFoldDB" id="A0A9N9B0D0"/>
<dbReference type="OrthoDB" id="5547497at2759"/>
<protein>
    <submittedName>
        <fullName evidence="2">10239_t:CDS:1</fullName>
    </submittedName>
</protein>
<accession>A0A9N9B0D0</accession>
<name>A0A9N9B0D0_9GLOM</name>
<dbReference type="Proteomes" id="UP000789396">
    <property type="component" value="Unassembled WGS sequence"/>
</dbReference>
<feature type="transmembrane region" description="Helical" evidence="1">
    <location>
        <begin position="37"/>
        <end position="55"/>
    </location>
</feature>
<evidence type="ECO:0000313" key="2">
    <source>
        <dbReference type="EMBL" id="CAG8546234.1"/>
    </source>
</evidence>
<gene>
    <name evidence="2" type="ORF">RFULGI_LOCUS4444</name>
</gene>
<dbReference type="EMBL" id="CAJVPZ010004449">
    <property type="protein sequence ID" value="CAG8546234.1"/>
    <property type="molecule type" value="Genomic_DNA"/>
</dbReference>
<keyword evidence="3" id="KW-1185">Reference proteome</keyword>
<reference evidence="2" key="1">
    <citation type="submission" date="2021-06" db="EMBL/GenBank/DDBJ databases">
        <authorList>
            <person name="Kallberg Y."/>
            <person name="Tangrot J."/>
            <person name="Rosling A."/>
        </authorList>
    </citation>
    <scope>NUCLEOTIDE SEQUENCE</scope>
    <source>
        <strain evidence="2">IN212</strain>
    </source>
</reference>
<comment type="caution">
    <text evidence="2">The sequence shown here is derived from an EMBL/GenBank/DDBJ whole genome shotgun (WGS) entry which is preliminary data.</text>
</comment>